<gene>
    <name evidence="1" type="primary">gp_77172</name>
</gene>
<reference evidence="1 2" key="1">
    <citation type="submission" date="2021-04" db="EMBL/GenBank/DDBJ databases">
        <authorList>
            <person name="Shkoporov A.N."/>
            <person name="Stockdale S.R."/>
            <person name="Guerin E."/>
            <person name="Ross R.P."/>
            <person name="Hill C."/>
        </authorList>
    </citation>
    <scope>NUCLEOTIDE SEQUENCE [LARGE SCALE GENOMIC DNA]</scope>
    <source>
        <strain evidence="2">cr35_1</strain>
    </source>
</reference>
<protein>
    <submittedName>
        <fullName evidence="1">Uncharacterized protein</fullName>
    </submittedName>
</protein>
<accession>A0AAE7V597</accession>
<organism evidence="1 2">
    <name type="scientific">uncultured phage cr35_1</name>
    <dbReference type="NCBI Taxonomy" id="2986408"/>
    <lineage>
        <taxon>Viruses</taxon>
        <taxon>Duplodnaviria</taxon>
        <taxon>Heunggongvirae</taxon>
        <taxon>Uroviricota</taxon>
        <taxon>Caudoviricetes</taxon>
        <taxon>Crassvirales</taxon>
        <taxon>Suoliviridae</taxon>
        <taxon>Bearivirinae</taxon>
        <taxon>Afonbuvirus</taxon>
        <taxon>Afonbuvirus coli</taxon>
    </lineage>
</organism>
<name>A0AAE7V597_9CAUD</name>
<evidence type="ECO:0000313" key="2">
    <source>
        <dbReference type="Proteomes" id="UP000828011"/>
    </source>
</evidence>
<dbReference type="Proteomes" id="UP000828011">
    <property type="component" value="Segment"/>
</dbReference>
<proteinExistence type="predicted"/>
<evidence type="ECO:0000313" key="1">
    <source>
        <dbReference type="EMBL" id="QWM91348.2"/>
    </source>
</evidence>
<keyword evidence="2" id="KW-1185">Reference proteome</keyword>
<sequence>MNNQLHNQIKQLSDRELLEGIYQMLLVVMQEQLISDSKQLGINVIADLLVDNMYRNRERNENNNNAPYLGQQSIAI</sequence>
<dbReference type="EMBL" id="MZ130499">
    <property type="protein sequence ID" value="QWM91348.2"/>
    <property type="molecule type" value="Genomic_DNA"/>
</dbReference>